<dbReference type="AlphaFoldDB" id="A0A4C1U7U6"/>
<comment type="caution">
    <text evidence="1">The sequence shown here is derived from an EMBL/GenBank/DDBJ whole genome shotgun (WGS) entry which is preliminary data.</text>
</comment>
<evidence type="ECO:0000313" key="1">
    <source>
        <dbReference type="EMBL" id="GBP22411.1"/>
    </source>
</evidence>
<name>A0A4C1U7U6_EUMVA</name>
<proteinExistence type="predicted"/>
<evidence type="ECO:0000313" key="2">
    <source>
        <dbReference type="Proteomes" id="UP000299102"/>
    </source>
</evidence>
<gene>
    <name evidence="1" type="ORF">EVAR_78587_1</name>
</gene>
<dbReference type="EMBL" id="BGZK01000140">
    <property type="protein sequence ID" value="GBP22411.1"/>
    <property type="molecule type" value="Genomic_DNA"/>
</dbReference>
<dbReference type="Proteomes" id="UP000299102">
    <property type="component" value="Unassembled WGS sequence"/>
</dbReference>
<keyword evidence="2" id="KW-1185">Reference proteome</keyword>
<accession>A0A4C1U7U6</accession>
<organism evidence="1 2">
    <name type="scientific">Eumeta variegata</name>
    <name type="common">Bagworm moth</name>
    <name type="synonym">Eumeta japonica</name>
    <dbReference type="NCBI Taxonomy" id="151549"/>
    <lineage>
        <taxon>Eukaryota</taxon>
        <taxon>Metazoa</taxon>
        <taxon>Ecdysozoa</taxon>
        <taxon>Arthropoda</taxon>
        <taxon>Hexapoda</taxon>
        <taxon>Insecta</taxon>
        <taxon>Pterygota</taxon>
        <taxon>Neoptera</taxon>
        <taxon>Endopterygota</taxon>
        <taxon>Lepidoptera</taxon>
        <taxon>Glossata</taxon>
        <taxon>Ditrysia</taxon>
        <taxon>Tineoidea</taxon>
        <taxon>Psychidae</taxon>
        <taxon>Oiketicinae</taxon>
        <taxon>Eumeta</taxon>
    </lineage>
</organism>
<sequence>MRNDLVNGIKIEIRIDISHEKAIPYPRGQSREGTQLESVYAKLRYSRLKETDTKEYLIFQPRRPATAAESVSFVFGYRLAPRVRPRGCKLNQCE</sequence>
<protein>
    <submittedName>
        <fullName evidence="1">Uncharacterized protein</fullName>
    </submittedName>
</protein>
<reference evidence="1 2" key="1">
    <citation type="journal article" date="2019" name="Commun. Biol.">
        <title>The bagworm genome reveals a unique fibroin gene that provides high tensile strength.</title>
        <authorList>
            <person name="Kono N."/>
            <person name="Nakamura H."/>
            <person name="Ohtoshi R."/>
            <person name="Tomita M."/>
            <person name="Numata K."/>
            <person name="Arakawa K."/>
        </authorList>
    </citation>
    <scope>NUCLEOTIDE SEQUENCE [LARGE SCALE GENOMIC DNA]</scope>
</reference>